<dbReference type="AlphaFoldDB" id="A0A0E9XR86"/>
<name>A0A0E9XR86_ANGAN</name>
<dbReference type="EMBL" id="GBXM01003408">
    <property type="protein sequence ID" value="JAI05170.1"/>
    <property type="molecule type" value="Transcribed_RNA"/>
</dbReference>
<accession>A0A0E9XR86</accession>
<proteinExistence type="predicted"/>
<protein>
    <submittedName>
        <fullName evidence="1">Uncharacterized protein</fullName>
    </submittedName>
</protein>
<reference evidence="1" key="1">
    <citation type="submission" date="2014-11" db="EMBL/GenBank/DDBJ databases">
        <authorList>
            <person name="Amaro Gonzalez C."/>
        </authorList>
    </citation>
    <scope>NUCLEOTIDE SEQUENCE</scope>
</reference>
<organism evidence="1">
    <name type="scientific">Anguilla anguilla</name>
    <name type="common">European freshwater eel</name>
    <name type="synonym">Muraena anguilla</name>
    <dbReference type="NCBI Taxonomy" id="7936"/>
    <lineage>
        <taxon>Eukaryota</taxon>
        <taxon>Metazoa</taxon>
        <taxon>Chordata</taxon>
        <taxon>Craniata</taxon>
        <taxon>Vertebrata</taxon>
        <taxon>Euteleostomi</taxon>
        <taxon>Actinopterygii</taxon>
        <taxon>Neopterygii</taxon>
        <taxon>Teleostei</taxon>
        <taxon>Anguilliformes</taxon>
        <taxon>Anguillidae</taxon>
        <taxon>Anguilla</taxon>
    </lineage>
</organism>
<evidence type="ECO:0000313" key="1">
    <source>
        <dbReference type="EMBL" id="JAI05170.1"/>
    </source>
</evidence>
<reference evidence="1" key="2">
    <citation type="journal article" date="2015" name="Fish Shellfish Immunol.">
        <title>Early steps in the European eel (Anguilla anguilla)-Vibrio vulnificus interaction in the gills: Role of the RtxA13 toxin.</title>
        <authorList>
            <person name="Callol A."/>
            <person name="Pajuelo D."/>
            <person name="Ebbesson L."/>
            <person name="Teles M."/>
            <person name="MacKenzie S."/>
            <person name="Amaro C."/>
        </authorList>
    </citation>
    <scope>NUCLEOTIDE SEQUENCE</scope>
</reference>
<sequence length="90" mass="9769">MVDIVFSNFCDTSLSKRLANKHSDLCFSLSRDIFPLVSDSIVFANSIISSSDTTYFSPSSLNSSFTGFSCPRPMVSQNFSGTNLSFGSMA</sequence>